<evidence type="ECO:0000313" key="5">
    <source>
        <dbReference type="Proteomes" id="UP000217349"/>
    </source>
</evidence>
<evidence type="ECO:0000256" key="1">
    <source>
        <dbReference type="ARBA" id="ARBA00022801"/>
    </source>
</evidence>
<dbReference type="PANTHER" id="PTHR43540:SF6">
    <property type="entry name" value="ISOCHORISMATASE-LIKE DOMAIN-CONTAINING PROTEIN"/>
    <property type="match status" value="1"/>
</dbReference>
<dbReference type="PANTHER" id="PTHR43540">
    <property type="entry name" value="PEROXYUREIDOACRYLATE/UREIDOACRYLATE AMIDOHYDROLASE-RELATED"/>
    <property type="match status" value="1"/>
</dbReference>
<sequence>MKRALIVVDVQNEYFDGGALPISYPPHSFERIKTAISEAQKAEILIVFVQHTSLQKDAGAFVRGSYLWEFHDELKKLKPGLYIEKNHASSFAGTDLNYRLRTLGVDTVAIIGYMTQNCCDATARDASQLGFNVEFLSDANGTLAFSNEAGEVSAQELHQAFLVAQAFGFSRVLTLNEWIPLLKKETSCH</sequence>
<name>A0A290H9K6_9BACT</name>
<dbReference type="Gene3D" id="3.40.50.850">
    <property type="entry name" value="Isochorismatase-like"/>
    <property type="match status" value="1"/>
</dbReference>
<dbReference type="SUPFAM" id="SSF52499">
    <property type="entry name" value="Isochorismatase-like hydrolases"/>
    <property type="match status" value="1"/>
</dbReference>
<proteinExistence type="predicted"/>
<evidence type="ECO:0000313" key="3">
    <source>
        <dbReference type="EMBL" id="ATB68157.1"/>
    </source>
</evidence>
<accession>A0A290H9K6</accession>
<dbReference type="InterPro" id="IPR000868">
    <property type="entry name" value="Isochorismatase-like_dom"/>
</dbReference>
<evidence type="ECO:0000313" key="6">
    <source>
        <dbReference type="Proteomes" id="UP000502831"/>
    </source>
</evidence>
<feature type="domain" description="Isochorismatase-like" evidence="2">
    <location>
        <begin position="4"/>
        <end position="159"/>
    </location>
</feature>
<dbReference type="EC" id="3.5.2.19" evidence="3"/>
<accession>A0A6G9VTN8</accession>
<dbReference type="AlphaFoldDB" id="A0A290H9K6"/>
<reference evidence="4 6" key="1">
    <citation type="journal article" date="2017" name="Environ. Sci. Technol.">
        <title>Organohalide Respiration with Chlorinated Ethenes under Low pH Conditions.</title>
        <authorList>
            <person name="Yang Y."/>
            <person name="Capiro N.L."/>
            <person name="Marcet T.F."/>
            <person name="Yan J."/>
            <person name="Pennell K.D."/>
            <person name="Loffler F.E."/>
        </authorList>
    </citation>
    <scope>NUCLEOTIDE SEQUENCE [LARGE SCALE GENOMIC DNA]</scope>
    <source>
        <strain evidence="4 6">ACSDCE</strain>
    </source>
</reference>
<reference evidence="3" key="3">
    <citation type="submission" date="2017-09" db="EMBL/GenBank/DDBJ databases">
        <authorList>
            <person name="Goris T."/>
        </authorList>
    </citation>
    <scope>NUCLEOTIDE SEQUENCE</scope>
    <source>
        <strain evidence="3">JPD-1</strain>
    </source>
</reference>
<dbReference type="Proteomes" id="UP000217349">
    <property type="component" value="Chromosome"/>
</dbReference>
<evidence type="ECO:0000313" key="4">
    <source>
        <dbReference type="EMBL" id="QIR76052.1"/>
    </source>
</evidence>
<evidence type="ECO:0000259" key="2">
    <source>
        <dbReference type="Pfam" id="PF00857"/>
    </source>
</evidence>
<dbReference type="Pfam" id="PF00857">
    <property type="entry name" value="Isochorismatase"/>
    <property type="match status" value="1"/>
</dbReference>
<dbReference type="EMBL" id="CP023275">
    <property type="protein sequence ID" value="ATB68157.1"/>
    <property type="molecule type" value="Genomic_DNA"/>
</dbReference>
<gene>
    <name evidence="4" type="ORF">FA584_07470</name>
    <name evidence="3" type="ORF">SJPD1_0023</name>
</gene>
<reference evidence="5" key="2">
    <citation type="submission" date="2017-09" db="EMBL/GenBank/DDBJ databases">
        <title>The complete genome of Sulfurospirillum sp. JPD-1.</title>
        <authorList>
            <person name="Goris T."/>
        </authorList>
    </citation>
    <scope>NUCLEOTIDE SEQUENCE [LARGE SCALE GENOMIC DNA]</scope>
    <source>
        <strain evidence="5">JPD-1</strain>
    </source>
</reference>
<dbReference type="InterPro" id="IPR050272">
    <property type="entry name" value="Isochorismatase-like_hydrls"/>
</dbReference>
<dbReference type="KEGG" id="sulj:SJPD1_0023"/>
<keyword evidence="1 3" id="KW-0378">Hydrolase</keyword>
<protein>
    <submittedName>
        <fullName evidence="4">Cysteine hydrolase</fullName>
    </submittedName>
    <submittedName>
        <fullName evidence="3">Isochorismatase family protein</fullName>
        <ecNumber evidence="3">3.5.2.19</ecNumber>
    </submittedName>
</protein>
<dbReference type="CDD" id="cd01014">
    <property type="entry name" value="nicotinamidase_related"/>
    <property type="match status" value="1"/>
</dbReference>
<dbReference type="RefSeq" id="WP_096045423.1">
    <property type="nucleotide sequence ID" value="NZ_CP023275.1"/>
</dbReference>
<reference evidence="4" key="5">
    <citation type="submission" date="2020-08" db="EMBL/GenBank/DDBJ databases">
        <authorList>
            <person name="Yang Y."/>
            <person name="Huo L."/>
            <person name="Yan J."/>
        </authorList>
    </citation>
    <scope>NUCLEOTIDE SEQUENCE</scope>
    <source>
        <strain evidence="4">ACSDCE</strain>
    </source>
</reference>
<reference evidence="3" key="4">
    <citation type="journal article" date="2020" name="MicrobiologyOpen">
        <title>Tetrachloroethene respiration in Sulfurospirillum species is regulated by a two-component system as unraveled by comparative genomics, transcriptomics, and regulator binding studies.</title>
        <authorList>
            <person name="Esken J."/>
            <person name="Goris T."/>
            <person name="Gadkari J."/>
            <person name="Bischler T."/>
            <person name="Forstner K.U."/>
            <person name="Sharma C.M."/>
            <person name="Diekert G."/>
            <person name="Schubert T."/>
        </authorList>
    </citation>
    <scope>NUCLEOTIDE SEQUENCE</scope>
    <source>
        <strain evidence="3">JPD-1</strain>
    </source>
</reference>
<dbReference type="InterPro" id="IPR036380">
    <property type="entry name" value="Isochorismatase-like_sf"/>
</dbReference>
<dbReference type="OrthoDB" id="9791276at2"/>
<dbReference type="Proteomes" id="UP000502831">
    <property type="component" value="Chromosome"/>
</dbReference>
<organism evidence="3 5">
    <name type="scientific">Sulfurospirillum diekertiae</name>
    <dbReference type="NCBI Taxonomy" id="1854492"/>
    <lineage>
        <taxon>Bacteria</taxon>
        <taxon>Pseudomonadati</taxon>
        <taxon>Campylobacterota</taxon>
        <taxon>Epsilonproteobacteria</taxon>
        <taxon>Campylobacterales</taxon>
        <taxon>Sulfurospirillaceae</taxon>
        <taxon>Sulfurospirillum</taxon>
    </lineage>
</organism>
<dbReference type="GO" id="GO:0016787">
    <property type="term" value="F:hydrolase activity"/>
    <property type="evidence" value="ECO:0007669"/>
    <property type="project" value="UniProtKB-KW"/>
</dbReference>
<dbReference type="EMBL" id="CP039734">
    <property type="protein sequence ID" value="QIR76052.1"/>
    <property type="molecule type" value="Genomic_DNA"/>
</dbReference>